<name>A0A1G6QTW4_9ACTN</name>
<dbReference type="RefSeq" id="WP_143014714.1">
    <property type="nucleotide sequence ID" value="NZ_FNAD01000001.1"/>
</dbReference>
<dbReference type="OrthoDB" id="9990473at2"/>
<evidence type="ECO:0000313" key="2">
    <source>
        <dbReference type="Proteomes" id="UP000198949"/>
    </source>
</evidence>
<sequence length="235" mass="25311">MLAALMGFGGALAGALAVILGGLLVESRRARIEEQQWRRGQLAEGHEQALRYLTRATFRRTGFIDGNGRAVISLEHQREWFDDLAEAQAWLRVIVKYSDPDKSKQIGAIADNLDTHVLALLQAEKYSEKGFSMTALLRSCISALTEQPSEAREIAPTSAIPIAPPFGTGNFGGGYVQTATPLSSFDGNAVTWRQYPSFGGTPLSGGLGGSPIYMSGFEVRADGEKPTPDQAPPWA</sequence>
<dbReference type="Proteomes" id="UP000198949">
    <property type="component" value="Unassembled WGS sequence"/>
</dbReference>
<accession>A0A1G6QTW4</accession>
<keyword evidence="2" id="KW-1185">Reference proteome</keyword>
<reference evidence="2" key="1">
    <citation type="submission" date="2016-10" db="EMBL/GenBank/DDBJ databases">
        <authorList>
            <person name="Varghese N."/>
            <person name="Submissions S."/>
        </authorList>
    </citation>
    <scope>NUCLEOTIDE SEQUENCE [LARGE SCALE GENOMIC DNA]</scope>
    <source>
        <strain evidence="2">CGMCC 4.3516</strain>
    </source>
</reference>
<dbReference type="AlphaFoldDB" id="A0A1G6QTW4"/>
<evidence type="ECO:0000313" key="1">
    <source>
        <dbReference type="EMBL" id="SDC95889.1"/>
    </source>
</evidence>
<dbReference type="EMBL" id="FNAD01000001">
    <property type="protein sequence ID" value="SDC95889.1"/>
    <property type="molecule type" value="Genomic_DNA"/>
</dbReference>
<protein>
    <submittedName>
        <fullName evidence="1">Uncharacterized protein</fullName>
    </submittedName>
</protein>
<proteinExistence type="predicted"/>
<gene>
    <name evidence="1" type="ORF">SAMN05216270_101117</name>
</gene>
<organism evidence="1 2">
    <name type="scientific">Glycomyces harbinensis</name>
    <dbReference type="NCBI Taxonomy" id="58114"/>
    <lineage>
        <taxon>Bacteria</taxon>
        <taxon>Bacillati</taxon>
        <taxon>Actinomycetota</taxon>
        <taxon>Actinomycetes</taxon>
        <taxon>Glycomycetales</taxon>
        <taxon>Glycomycetaceae</taxon>
        <taxon>Glycomyces</taxon>
    </lineage>
</organism>